<dbReference type="AlphaFoldDB" id="A0A6A4N5D3"/>
<keyword evidence="2" id="KW-1185">Reference proteome</keyword>
<dbReference type="Proteomes" id="UP000447434">
    <property type="component" value="Chromosome 25"/>
</dbReference>
<evidence type="ECO:0000313" key="1">
    <source>
        <dbReference type="EMBL" id="KAE9585502.1"/>
    </source>
</evidence>
<sequence>MGASATWHHHLHLILPSHFSNTRQSLFGGPSSMFGTCCHWPILQVLKAKQRMEFNLCGFIQGVKGHGPFLYADGNSGRVTFTSSSIGQLTE</sequence>
<reference evidence="2" key="1">
    <citation type="journal article" date="2020" name="Nat. Commun.">
        <title>Genome sequence of the cluster root forming white lupin.</title>
        <authorList>
            <person name="Hufnagel B."/>
            <person name="Marques A."/>
            <person name="Soriano A."/>
            <person name="Marques L."/>
            <person name="Divol F."/>
            <person name="Doumas P."/>
            <person name="Sallet E."/>
            <person name="Mancinotti D."/>
            <person name="Carrere S."/>
            <person name="Marande W."/>
            <person name="Arribat S."/>
            <person name="Keller J."/>
            <person name="Huneau C."/>
            <person name="Blein T."/>
            <person name="Aime D."/>
            <person name="Laguerre M."/>
            <person name="Taylor J."/>
            <person name="Schubert V."/>
            <person name="Nelson M."/>
            <person name="Geu-Flores F."/>
            <person name="Crespi M."/>
            <person name="Gallardo-Guerrero K."/>
            <person name="Delaux P.-M."/>
            <person name="Salse J."/>
            <person name="Berges H."/>
            <person name="Guyot R."/>
            <person name="Gouzy J."/>
            <person name="Peret B."/>
        </authorList>
    </citation>
    <scope>NUCLEOTIDE SEQUENCE [LARGE SCALE GENOMIC DNA]</scope>
    <source>
        <strain evidence="2">cv. Amiga</strain>
    </source>
</reference>
<gene>
    <name evidence="1" type="ORF">Lalb_Chr25g0289631</name>
</gene>
<proteinExistence type="predicted"/>
<accession>A0A6A4N5D3</accession>
<name>A0A6A4N5D3_LUPAL</name>
<comment type="caution">
    <text evidence="1">The sequence shown here is derived from an EMBL/GenBank/DDBJ whole genome shotgun (WGS) entry which is preliminary data.</text>
</comment>
<evidence type="ECO:0000313" key="2">
    <source>
        <dbReference type="Proteomes" id="UP000447434"/>
    </source>
</evidence>
<dbReference type="EMBL" id="WOCE01000025">
    <property type="protein sequence ID" value="KAE9585502.1"/>
    <property type="molecule type" value="Genomic_DNA"/>
</dbReference>
<protein>
    <submittedName>
        <fullName evidence="1">Uncharacterized protein</fullName>
    </submittedName>
</protein>
<organism evidence="1 2">
    <name type="scientific">Lupinus albus</name>
    <name type="common">White lupine</name>
    <name type="synonym">Lupinus termis</name>
    <dbReference type="NCBI Taxonomy" id="3870"/>
    <lineage>
        <taxon>Eukaryota</taxon>
        <taxon>Viridiplantae</taxon>
        <taxon>Streptophyta</taxon>
        <taxon>Embryophyta</taxon>
        <taxon>Tracheophyta</taxon>
        <taxon>Spermatophyta</taxon>
        <taxon>Magnoliopsida</taxon>
        <taxon>eudicotyledons</taxon>
        <taxon>Gunneridae</taxon>
        <taxon>Pentapetalae</taxon>
        <taxon>rosids</taxon>
        <taxon>fabids</taxon>
        <taxon>Fabales</taxon>
        <taxon>Fabaceae</taxon>
        <taxon>Papilionoideae</taxon>
        <taxon>50 kb inversion clade</taxon>
        <taxon>genistoids sensu lato</taxon>
        <taxon>core genistoids</taxon>
        <taxon>Genisteae</taxon>
        <taxon>Lupinus</taxon>
    </lineage>
</organism>